<dbReference type="Proteomes" id="UP000242381">
    <property type="component" value="Unassembled WGS sequence"/>
</dbReference>
<dbReference type="InterPro" id="IPR007757">
    <property type="entry name" value="MT-A70-like"/>
</dbReference>
<dbReference type="AlphaFoldDB" id="A0A0A1N474"/>
<sequence>MSFDIIDAEQCFSKDMNPYTLIPGEFNVFKPYFQERQGTPKKKQRKSPSITDVETEKRHEELRPLLTNCIDKLQAVWSKHEQNSTEPKEIKNEIDFPSIQSMVESVHNRFTSQHDERIELPEENDDDAAYRDLDIFSVFNKICINSAQRLKQIEITPSAKYLIPPRSSFIMGSMTDSSLQQLSDYVSSLGGADLIVIDPPWPNKSVHRSSKYETQDIYDLFTIPIKDMINENSVVAVWVTNKPKFRKFIIHKLFPAWELECKAEWVWLKVTTEGQCIFPLDSSHKKPYEQLIIGHRQKASDLPSRHVIVSVPSLRHSRKPPLQDVILPYLKNKERPVCVEMFARCLTPGWISWGNECLKFQHTEYFEKRAS</sequence>
<feature type="region of interest" description="Disordered" evidence="2">
    <location>
        <begin position="35"/>
        <end position="58"/>
    </location>
</feature>
<dbReference type="GO" id="GO:0008168">
    <property type="term" value="F:methyltransferase activity"/>
    <property type="evidence" value="ECO:0007669"/>
    <property type="project" value="TreeGrafter"/>
</dbReference>
<evidence type="ECO:0000313" key="4">
    <source>
        <dbReference type="Proteomes" id="UP000242381"/>
    </source>
</evidence>
<reference evidence="3 4" key="1">
    <citation type="journal article" date="2016" name="Proc. Natl. Acad. Sci. U.S.A.">
        <title>Lipid metabolic changes in an early divergent fungus govern the establishment of a mutualistic symbiosis with endobacteria.</title>
        <authorList>
            <person name="Lastovetsky O.A."/>
            <person name="Gaspar M.L."/>
            <person name="Mondo S.J."/>
            <person name="LaButti K.M."/>
            <person name="Sandor L."/>
            <person name="Grigoriev I.V."/>
            <person name="Henry S.A."/>
            <person name="Pawlowska T.E."/>
        </authorList>
    </citation>
    <scope>NUCLEOTIDE SEQUENCE [LARGE SCALE GENOMIC DNA]</scope>
    <source>
        <strain evidence="3 4">ATCC 11559</strain>
    </source>
</reference>
<dbReference type="VEuPathDB" id="FungiDB:BCV72DRAFT_286580"/>
<dbReference type="OMA" id="AWELECK"/>
<dbReference type="InterPro" id="IPR029063">
    <property type="entry name" value="SAM-dependent_MTases_sf"/>
</dbReference>
<dbReference type="EMBL" id="KV921318">
    <property type="protein sequence ID" value="ORE19040.1"/>
    <property type="molecule type" value="Genomic_DNA"/>
</dbReference>
<dbReference type="GO" id="GO:0005634">
    <property type="term" value="C:nucleus"/>
    <property type="evidence" value="ECO:0007669"/>
    <property type="project" value="TreeGrafter"/>
</dbReference>
<comment type="similarity">
    <text evidence="1">Belongs to the MT-A70-like family.</text>
</comment>
<proteinExistence type="inferred from homology"/>
<dbReference type="PROSITE" id="PS51143">
    <property type="entry name" value="MT_A70"/>
    <property type="match status" value="1"/>
</dbReference>
<evidence type="ECO:0000256" key="2">
    <source>
        <dbReference type="SAM" id="MobiDB-lite"/>
    </source>
</evidence>
<protein>
    <submittedName>
        <fullName evidence="3">MT-A70-domain-containing protein</fullName>
    </submittedName>
</protein>
<dbReference type="SUPFAM" id="SSF53335">
    <property type="entry name" value="S-adenosyl-L-methionine-dependent methyltransferases"/>
    <property type="match status" value="1"/>
</dbReference>
<gene>
    <name evidence="3" type="ORF">BCV71DRAFT_214286</name>
</gene>
<evidence type="ECO:0000313" key="3">
    <source>
        <dbReference type="EMBL" id="ORE19040.1"/>
    </source>
</evidence>
<dbReference type="PANTHER" id="PTHR12829:SF4">
    <property type="entry name" value="N(6)-ADENINE-SPECIFIC METHYLTRANSFERASE METTL4"/>
    <property type="match status" value="1"/>
</dbReference>
<name>A0A0A1N474_RHIZD</name>
<dbReference type="Pfam" id="PF05063">
    <property type="entry name" value="MT-A70"/>
    <property type="match status" value="1"/>
</dbReference>
<dbReference type="PANTHER" id="PTHR12829">
    <property type="entry name" value="N6-ADENOSINE-METHYLTRANSFERASE"/>
    <property type="match status" value="1"/>
</dbReference>
<organism evidence="3 4">
    <name type="scientific">Rhizopus microsporus</name>
    <dbReference type="NCBI Taxonomy" id="58291"/>
    <lineage>
        <taxon>Eukaryota</taxon>
        <taxon>Fungi</taxon>
        <taxon>Fungi incertae sedis</taxon>
        <taxon>Mucoromycota</taxon>
        <taxon>Mucoromycotina</taxon>
        <taxon>Mucoromycetes</taxon>
        <taxon>Mucorales</taxon>
        <taxon>Mucorineae</taxon>
        <taxon>Rhizopodaceae</taxon>
        <taxon>Rhizopus</taxon>
    </lineage>
</organism>
<accession>A0A0A1N474</accession>
<evidence type="ECO:0000256" key="1">
    <source>
        <dbReference type="PROSITE-ProRule" id="PRU00489"/>
    </source>
</evidence>